<organism evidence="3 4">
    <name type="scientific">Natranaerovirga pectinivora</name>
    <dbReference type="NCBI Taxonomy" id="682400"/>
    <lineage>
        <taxon>Bacteria</taxon>
        <taxon>Bacillati</taxon>
        <taxon>Bacillota</taxon>
        <taxon>Clostridia</taxon>
        <taxon>Lachnospirales</taxon>
        <taxon>Natranaerovirgaceae</taxon>
        <taxon>Natranaerovirga</taxon>
    </lineage>
</organism>
<dbReference type="GO" id="GO:0008745">
    <property type="term" value="F:N-acetylmuramoyl-L-alanine amidase activity"/>
    <property type="evidence" value="ECO:0007669"/>
    <property type="project" value="InterPro"/>
</dbReference>
<dbReference type="PANTHER" id="PTHR30404:SF0">
    <property type="entry name" value="N-ACETYLMURAMOYL-L-ALANINE AMIDASE AMIC"/>
    <property type="match status" value="1"/>
</dbReference>
<dbReference type="OrthoDB" id="9806267at2"/>
<dbReference type="InterPro" id="IPR012854">
    <property type="entry name" value="Cu_amine_oxidase-like_N"/>
</dbReference>
<dbReference type="Gene3D" id="3.30.457.10">
    <property type="entry name" value="Copper amine oxidase-like, N-terminal domain"/>
    <property type="match status" value="1"/>
</dbReference>
<feature type="domain" description="MurNAc-LAA" evidence="2">
    <location>
        <begin position="618"/>
        <end position="732"/>
    </location>
</feature>
<proteinExistence type="predicted"/>
<dbReference type="Pfam" id="PF11741">
    <property type="entry name" value="AMIN"/>
    <property type="match status" value="2"/>
</dbReference>
<dbReference type="SMART" id="SM00646">
    <property type="entry name" value="Ami_3"/>
    <property type="match status" value="1"/>
</dbReference>
<dbReference type="SUPFAM" id="SSF55383">
    <property type="entry name" value="Copper amine oxidase, domain N"/>
    <property type="match status" value="1"/>
</dbReference>
<dbReference type="InterPro" id="IPR002508">
    <property type="entry name" value="MurNAc-LAA_cat"/>
</dbReference>
<accession>A0A4R3MK55</accession>
<dbReference type="Pfam" id="PF01520">
    <property type="entry name" value="Amidase_3"/>
    <property type="match status" value="1"/>
</dbReference>
<dbReference type="EMBL" id="SMAL01000014">
    <property type="protein sequence ID" value="TCT12155.1"/>
    <property type="molecule type" value="Genomic_DNA"/>
</dbReference>
<dbReference type="InterPro" id="IPR050695">
    <property type="entry name" value="N-acetylmuramoyl_amidase_3"/>
</dbReference>
<dbReference type="Gene3D" id="2.60.40.3500">
    <property type="match status" value="2"/>
</dbReference>
<dbReference type="InterPro" id="IPR021731">
    <property type="entry name" value="AMIN_dom"/>
</dbReference>
<name>A0A4R3MK55_9FIRM</name>
<gene>
    <name evidence="3" type="ORF">EDC18_11461</name>
</gene>
<dbReference type="Gene3D" id="3.40.630.40">
    <property type="entry name" value="Zn-dependent exopeptidases"/>
    <property type="match status" value="1"/>
</dbReference>
<evidence type="ECO:0000259" key="2">
    <source>
        <dbReference type="SMART" id="SM00646"/>
    </source>
</evidence>
<dbReference type="SUPFAM" id="SSF53187">
    <property type="entry name" value="Zn-dependent exopeptidases"/>
    <property type="match status" value="1"/>
</dbReference>
<comment type="caution">
    <text evidence="3">The sequence shown here is derived from an EMBL/GenBank/DDBJ whole genome shotgun (WGS) entry which is preliminary data.</text>
</comment>
<evidence type="ECO:0000313" key="3">
    <source>
        <dbReference type="EMBL" id="TCT12155.1"/>
    </source>
</evidence>
<dbReference type="Proteomes" id="UP000294902">
    <property type="component" value="Unassembled WGS sequence"/>
</dbReference>
<dbReference type="CDD" id="cd02696">
    <property type="entry name" value="MurNAc-LAA"/>
    <property type="match status" value="1"/>
</dbReference>
<dbReference type="GO" id="GO:0009253">
    <property type="term" value="P:peptidoglycan catabolic process"/>
    <property type="evidence" value="ECO:0007669"/>
    <property type="project" value="InterPro"/>
</dbReference>
<sequence>MNFKRILGFMLAILLFIQYIPTEVFANTGMFIEYNGQVHRYNSRVVRVVINDKEVQTGDMPGIIVDSRTLVPAREVFESESMGAKVDWINDTQEVLITYEDKEIRLKINSNIAHVNNQPVTLDVPAKLIRDTSKEYAKTMIPIRFVSETMGVEVDWDANEYIAILSTDSSSENNLEKEKNELDPKQESEIIDLESKEAKRPLPTPLANNPLMWIAENDNIAEILKLYNEEPMTRENYGVVKIASIEHKELHNMSQFIIKATGPISSFDKLALEDRMVIDINNAESRLASEVEYKDRYISRIRSSQFKLVPMVTRVVFDKKQSSVNFNVSLSEDRKEIRVTVLNNIVELMEIGQNDKGDFIKTTGFLAPDVNIFRLSNPDRLVIDMPNTTSGLTFKTAVVEGQYIREVRTAQFDENTTRIVLVTDGQTDFEITKENNSTMIQIQEPGYKNIKYENHIVPAITIAKPKGITMNQLKLNDIYNQKKFTIEIPGNHLALYGSGTLEVNDSRIDQLYFTLNEKGNTVLNITSNRIYAFDVIEEKDNLVIKAYLPKDKYDKIIVIDAGHGGGDPGAIRKNNGLVEKELTLKITLYLKQLMDKNPSIKAYYTRLEDTYPTLRQRTDLANEVEADLFLSIHNNAHEGTSANGLETLYCPKVINGVNTETVARIFQNSMINTLKMNSRGLKPRENIFVLNNTNMPAVLVEIGFISNEADAAKLKDEQFLKNSATSLYLAILETFQRYPTKR</sequence>
<reference evidence="3 4" key="1">
    <citation type="submission" date="2019-03" db="EMBL/GenBank/DDBJ databases">
        <title>Genomic Encyclopedia of Type Strains, Phase IV (KMG-IV): sequencing the most valuable type-strain genomes for metagenomic binning, comparative biology and taxonomic classification.</title>
        <authorList>
            <person name="Goeker M."/>
        </authorList>
    </citation>
    <scope>NUCLEOTIDE SEQUENCE [LARGE SCALE GENOMIC DNA]</scope>
    <source>
        <strain evidence="3 4">DSM 24629</strain>
    </source>
</reference>
<dbReference type="Pfam" id="PF07833">
    <property type="entry name" value="Cu_amine_oxidN1"/>
    <property type="match status" value="1"/>
</dbReference>
<dbReference type="InterPro" id="IPR036582">
    <property type="entry name" value="Mao_N_sf"/>
</dbReference>
<protein>
    <submittedName>
        <fullName evidence="3">N-acetylmuramoyl-L-alanine amidase</fullName>
    </submittedName>
</protein>
<evidence type="ECO:0000313" key="4">
    <source>
        <dbReference type="Proteomes" id="UP000294902"/>
    </source>
</evidence>
<dbReference type="PANTHER" id="PTHR30404">
    <property type="entry name" value="N-ACETYLMURAMOYL-L-ALANINE AMIDASE"/>
    <property type="match status" value="1"/>
</dbReference>
<dbReference type="AlphaFoldDB" id="A0A4R3MK55"/>
<keyword evidence="4" id="KW-1185">Reference proteome</keyword>
<keyword evidence="1" id="KW-0378">Hydrolase</keyword>
<evidence type="ECO:0000256" key="1">
    <source>
        <dbReference type="ARBA" id="ARBA00022801"/>
    </source>
</evidence>
<dbReference type="GO" id="GO:0030288">
    <property type="term" value="C:outer membrane-bounded periplasmic space"/>
    <property type="evidence" value="ECO:0007669"/>
    <property type="project" value="TreeGrafter"/>
</dbReference>
<dbReference type="RefSeq" id="WP_132254085.1">
    <property type="nucleotide sequence ID" value="NZ_SMAL01000014.1"/>
</dbReference>